<proteinExistence type="predicted"/>
<dbReference type="GeneID" id="20659112"/>
<dbReference type="AlphaFoldDB" id="G4ZQZ6"/>
<dbReference type="EMBL" id="JH159156">
    <property type="protein sequence ID" value="EGZ14076.1"/>
    <property type="molecule type" value="Genomic_DNA"/>
</dbReference>
<gene>
    <name evidence="1" type="ORF">PHYSODRAFT_510373</name>
</gene>
<dbReference type="InParanoid" id="G4ZQZ6"/>
<evidence type="ECO:0000313" key="1">
    <source>
        <dbReference type="EMBL" id="EGZ14076.1"/>
    </source>
</evidence>
<organism evidence="1 2">
    <name type="scientific">Phytophthora sojae (strain P6497)</name>
    <name type="common">Soybean stem and root rot agent</name>
    <name type="synonym">Phytophthora megasperma f. sp. glycines</name>
    <dbReference type="NCBI Taxonomy" id="1094619"/>
    <lineage>
        <taxon>Eukaryota</taxon>
        <taxon>Sar</taxon>
        <taxon>Stramenopiles</taxon>
        <taxon>Oomycota</taxon>
        <taxon>Peronosporomycetes</taxon>
        <taxon>Peronosporales</taxon>
        <taxon>Peronosporaceae</taxon>
        <taxon>Phytophthora</taxon>
    </lineage>
</organism>
<sequence>VRKEQDRWRCLAFDQAILEILTEVHISPFGVVDKGDSDPLTAGRTIHDLSFPVGRSINDHTDSASMCAPTFETCDAIATEILLRQHAHPSAEVKLQAGDVASAFRNTCTRSDCAYLFGGRLEPDNALAIGLAAAFGWSGSPATYGIVGGAIAFIHGVSSNLFQPRGLFNYYWVDDHINVAADVGSNCADAYISLRNAMITVLGDGAINEGQFTPWSTR</sequence>
<evidence type="ECO:0000313" key="2">
    <source>
        <dbReference type="Proteomes" id="UP000002640"/>
    </source>
</evidence>
<accession>G4ZQZ6</accession>
<dbReference type="RefSeq" id="XP_009531505.1">
    <property type="nucleotide sequence ID" value="XM_009533210.1"/>
</dbReference>
<dbReference type="KEGG" id="psoj:PHYSODRAFT_510373"/>
<reference evidence="1 2" key="1">
    <citation type="journal article" date="2006" name="Science">
        <title>Phytophthora genome sequences uncover evolutionary origins and mechanisms of pathogenesis.</title>
        <authorList>
            <person name="Tyler B.M."/>
            <person name="Tripathy S."/>
            <person name="Zhang X."/>
            <person name="Dehal P."/>
            <person name="Jiang R.H."/>
            <person name="Aerts A."/>
            <person name="Arredondo F.D."/>
            <person name="Baxter L."/>
            <person name="Bensasson D."/>
            <person name="Beynon J.L."/>
            <person name="Chapman J."/>
            <person name="Damasceno C.M."/>
            <person name="Dorrance A.E."/>
            <person name="Dou D."/>
            <person name="Dickerman A.W."/>
            <person name="Dubchak I.L."/>
            <person name="Garbelotto M."/>
            <person name="Gijzen M."/>
            <person name="Gordon S.G."/>
            <person name="Govers F."/>
            <person name="Grunwald N.J."/>
            <person name="Huang W."/>
            <person name="Ivors K.L."/>
            <person name="Jones R.W."/>
            <person name="Kamoun S."/>
            <person name="Krampis K."/>
            <person name="Lamour K.H."/>
            <person name="Lee M.K."/>
            <person name="McDonald W.H."/>
            <person name="Medina M."/>
            <person name="Meijer H.J."/>
            <person name="Nordberg E.K."/>
            <person name="Maclean D.J."/>
            <person name="Ospina-Giraldo M.D."/>
            <person name="Morris P.F."/>
            <person name="Phuntumart V."/>
            <person name="Putnam N.H."/>
            <person name="Rash S."/>
            <person name="Rose J.K."/>
            <person name="Sakihama Y."/>
            <person name="Salamov A.A."/>
            <person name="Savidor A."/>
            <person name="Scheuring C.F."/>
            <person name="Smith B.M."/>
            <person name="Sobral B.W."/>
            <person name="Terry A."/>
            <person name="Torto-Alalibo T.A."/>
            <person name="Win J."/>
            <person name="Xu Z."/>
            <person name="Zhang H."/>
            <person name="Grigoriev I.V."/>
            <person name="Rokhsar D.S."/>
            <person name="Boore J.L."/>
        </authorList>
    </citation>
    <scope>NUCLEOTIDE SEQUENCE [LARGE SCALE GENOMIC DNA]</scope>
    <source>
        <strain evidence="1 2">P6497</strain>
    </source>
</reference>
<name>G4ZQZ6_PHYSP</name>
<feature type="non-terminal residue" evidence="1">
    <location>
        <position position="1"/>
    </location>
</feature>
<protein>
    <submittedName>
        <fullName evidence="1">Uncharacterized protein</fullName>
    </submittedName>
</protein>
<dbReference type="Proteomes" id="UP000002640">
    <property type="component" value="Unassembled WGS sequence"/>
</dbReference>
<keyword evidence="2" id="KW-1185">Reference proteome</keyword>